<dbReference type="STRING" id="155974.SAMN04487818_109247"/>
<sequence length="267" mass="28831">MSGLAYYPVKGFRAVPVTSADVVETGLVGDRQYMVVDAADGSFISQRKVPAMAAARAAVVDGGLLLSLDGLDDHLVEVVPDGPVREVSMFNKWYGHGIDQGDLAAKWCSQALDRDVRLVRFPPTQTRDGWGLHPGKVAFGDAHAILLITEASLADLNTRITATGEPPVPMDRFRPNITLTDWPAHAEDRAIRLRIGPVELGFSTRAIRCAVPTVDQSTGEKKGPEPTRTLATYRRDPDRPGLSFGAKYAVLTPGPLHLNDEAIVVEG</sequence>
<feature type="domain" description="MOSC" evidence="1">
    <location>
        <begin position="116"/>
        <end position="265"/>
    </location>
</feature>
<dbReference type="GO" id="GO:0030170">
    <property type="term" value="F:pyridoxal phosphate binding"/>
    <property type="evidence" value="ECO:0007669"/>
    <property type="project" value="InterPro"/>
</dbReference>
<dbReference type="EMBL" id="FOGI01000009">
    <property type="protein sequence ID" value="SES27400.1"/>
    <property type="molecule type" value="Genomic_DNA"/>
</dbReference>
<dbReference type="InterPro" id="IPR005302">
    <property type="entry name" value="MoCF_Sase_C"/>
</dbReference>
<evidence type="ECO:0000259" key="1">
    <source>
        <dbReference type="PROSITE" id="PS51340"/>
    </source>
</evidence>
<dbReference type="GO" id="GO:0030151">
    <property type="term" value="F:molybdenum ion binding"/>
    <property type="evidence" value="ECO:0007669"/>
    <property type="project" value="InterPro"/>
</dbReference>
<dbReference type="SUPFAM" id="SSF50800">
    <property type="entry name" value="PK beta-barrel domain-like"/>
    <property type="match status" value="1"/>
</dbReference>
<evidence type="ECO:0000313" key="2">
    <source>
        <dbReference type="EMBL" id="SES27400.1"/>
    </source>
</evidence>
<dbReference type="Proteomes" id="UP000199051">
    <property type="component" value="Unassembled WGS sequence"/>
</dbReference>
<dbReference type="InterPro" id="IPR011037">
    <property type="entry name" value="Pyrv_Knase-like_insert_dom_sf"/>
</dbReference>
<keyword evidence="3" id="KW-1185">Reference proteome</keyword>
<dbReference type="InterPro" id="IPR005303">
    <property type="entry name" value="MOCOS_middle"/>
</dbReference>
<protein>
    <recommendedName>
        <fullName evidence="1">MOSC domain-containing protein</fullName>
    </recommendedName>
</protein>
<proteinExistence type="predicted"/>
<dbReference type="GO" id="GO:0003824">
    <property type="term" value="F:catalytic activity"/>
    <property type="evidence" value="ECO:0007669"/>
    <property type="project" value="InterPro"/>
</dbReference>
<dbReference type="Pfam" id="PF03473">
    <property type="entry name" value="MOSC"/>
    <property type="match status" value="1"/>
</dbReference>
<organism evidence="2 3">
    <name type="scientific">Actinokineospora terrae</name>
    <dbReference type="NCBI Taxonomy" id="155974"/>
    <lineage>
        <taxon>Bacteria</taxon>
        <taxon>Bacillati</taxon>
        <taxon>Actinomycetota</taxon>
        <taxon>Actinomycetes</taxon>
        <taxon>Pseudonocardiales</taxon>
        <taxon>Pseudonocardiaceae</taxon>
        <taxon>Actinokineospora</taxon>
    </lineage>
</organism>
<gene>
    <name evidence="2" type="ORF">SAMN04487818_109247</name>
</gene>
<dbReference type="AlphaFoldDB" id="A0A1H9W0B4"/>
<dbReference type="PROSITE" id="PS51340">
    <property type="entry name" value="MOSC"/>
    <property type="match status" value="1"/>
</dbReference>
<dbReference type="SUPFAM" id="SSF141673">
    <property type="entry name" value="MOSC N-terminal domain-like"/>
    <property type="match status" value="1"/>
</dbReference>
<accession>A0A1H9W0B4</accession>
<reference evidence="3" key="1">
    <citation type="submission" date="2016-10" db="EMBL/GenBank/DDBJ databases">
        <authorList>
            <person name="Varghese N."/>
            <person name="Submissions S."/>
        </authorList>
    </citation>
    <scope>NUCLEOTIDE SEQUENCE [LARGE SCALE GENOMIC DNA]</scope>
    <source>
        <strain evidence="3">DSM 44260</strain>
    </source>
</reference>
<dbReference type="Pfam" id="PF03476">
    <property type="entry name" value="MOSC_N"/>
    <property type="match status" value="1"/>
</dbReference>
<evidence type="ECO:0000313" key="3">
    <source>
        <dbReference type="Proteomes" id="UP000199051"/>
    </source>
</evidence>
<name>A0A1H9W0B4_9PSEU</name>